<dbReference type="PROSITE" id="PS50023">
    <property type="entry name" value="LIM_DOMAIN_2"/>
    <property type="match status" value="1"/>
</dbReference>
<dbReference type="SUPFAM" id="SSF48350">
    <property type="entry name" value="GTPase activation domain, GAP"/>
    <property type="match status" value="1"/>
</dbReference>
<dbReference type="InterPro" id="IPR050729">
    <property type="entry name" value="Rho-GAP"/>
</dbReference>
<keyword evidence="3 4" id="KW-0862">Zinc</keyword>
<accession>A0A4P9ZG27</accession>
<dbReference type="Gene3D" id="2.10.110.10">
    <property type="entry name" value="Cysteine Rich Protein"/>
    <property type="match status" value="2"/>
</dbReference>
<dbReference type="CDD" id="cd09394">
    <property type="entry name" value="LIM1_Rga"/>
    <property type="match status" value="1"/>
</dbReference>
<evidence type="ECO:0000256" key="2">
    <source>
        <dbReference type="ARBA" id="ARBA00022723"/>
    </source>
</evidence>
<dbReference type="PANTHER" id="PTHR23176:SF128">
    <property type="entry name" value="RHO GTPASE-ACTIVATING PROTEIN RGD1"/>
    <property type="match status" value="1"/>
</dbReference>
<dbReference type="GO" id="GO:0005938">
    <property type="term" value="C:cell cortex"/>
    <property type="evidence" value="ECO:0007669"/>
    <property type="project" value="UniProtKB-ARBA"/>
</dbReference>
<evidence type="ECO:0000256" key="6">
    <source>
        <dbReference type="SAM" id="MobiDB-lite"/>
    </source>
</evidence>
<evidence type="ECO:0000256" key="1">
    <source>
        <dbReference type="ARBA" id="ARBA00022468"/>
    </source>
</evidence>
<dbReference type="PROSITE" id="PS00478">
    <property type="entry name" value="LIM_DOMAIN_1"/>
    <property type="match status" value="1"/>
</dbReference>
<dbReference type="InterPro" id="IPR008936">
    <property type="entry name" value="Rho_GTPase_activation_prot"/>
</dbReference>
<feature type="domain" description="Rho-GAP" evidence="8">
    <location>
        <begin position="893"/>
        <end position="1093"/>
    </location>
</feature>
<organism evidence="9 10">
    <name type="scientific">Metschnikowia bicuspidata</name>
    <dbReference type="NCBI Taxonomy" id="27322"/>
    <lineage>
        <taxon>Eukaryota</taxon>
        <taxon>Fungi</taxon>
        <taxon>Dikarya</taxon>
        <taxon>Ascomycota</taxon>
        <taxon>Saccharomycotina</taxon>
        <taxon>Pichiomycetes</taxon>
        <taxon>Metschnikowiaceae</taxon>
        <taxon>Metschnikowia</taxon>
    </lineage>
</organism>
<dbReference type="CDD" id="cd00159">
    <property type="entry name" value="RhoGAP"/>
    <property type="match status" value="1"/>
</dbReference>
<evidence type="ECO:0000313" key="10">
    <source>
        <dbReference type="Proteomes" id="UP000268321"/>
    </source>
</evidence>
<dbReference type="InterPro" id="IPR000198">
    <property type="entry name" value="RhoGAP_dom"/>
</dbReference>
<keyword evidence="1" id="KW-0343">GTPase activation</keyword>
<dbReference type="Pfam" id="PF00620">
    <property type="entry name" value="RhoGAP"/>
    <property type="match status" value="1"/>
</dbReference>
<evidence type="ECO:0000256" key="3">
    <source>
        <dbReference type="ARBA" id="ARBA00022833"/>
    </source>
</evidence>
<dbReference type="GO" id="GO:0046872">
    <property type="term" value="F:metal ion binding"/>
    <property type="evidence" value="ECO:0007669"/>
    <property type="project" value="UniProtKB-KW"/>
</dbReference>
<dbReference type="Proteomes" id="UP000268321">
    <property type="component" value="Unassembled WGS sequence"/>
</dbReference>
<dbReference type="GO" id="GO:0005933">
    <property type="term" value="C:cellular bud"/>
    <property type="evidence" value="ECO:0007669"/>
    <property type="project" value="UniProtKB-ARBA"/>
</dbReference>
<dbReference type="PROSITE" id="PS50238">
    <property type="entry name" value="RHOGAP"/>
    <property type="match status" value="1"/>
</dbReference>
<dbReference type="PANTHER" id="PTHR23176">
    <property type="entry name" value="RHO/RAC/CDC GTPASE-ACTIVATING PROTEIN"/>
    <property type="match status" value="1"/>
</dbReference>
<evidence type="ECO:0000259" key="7">
    <source>
        <dbReference type="PROSITE" id="PS50023"/>
    </source>
</evidence>
<dbReference type="AlphaFoldDB" id="A0A4P9ZG27"/>
<proteinExistence type="predicted"/>
<evidence type="ECO:0000256" key="5">
    <source>
        <dbReference type="SAM" id="Coils"/>
    </source>
</evidence>
<feature type="domain" description="LIM zinc-binding" evidence="7">
    <location>
        <begin position="11"/>
        <end position="73"/>
    </location>
</feature>
<keyword evidence="5" id="KW-0175">Coiled coil</keyword>
<keyword evidence="4" id="KW-0440">LIM domain</keyword>
<dbReference type="GO" id="GO:0007165">
    <property type="term" value="P:signal transduction"/>
    <property type="evidence" value="ECO:0007669"/>
    <property type="project" value="InterPro"/>
</dbReference>
<evidence type="ECO:0000313" key="9">
    <source>
        <dbReference type="EMBL" id="RKP31352.1"/>
    </source>
</evidence>
<dbReference type="SMART" id="SM00132">
    <property type="entry name" value="LIM"/>
    <property type="match status" value="2"/>
</dbReference>
<dbReference type="Pfam" id="PF00412">
    <property type="entry name" value="LIM"/>
    <property type="match status" value="2"/>
</dbReference>
<dbReference type="Gene3D" id="1.10.555.10">
    <property type="entry name" value="Rho GTPase activation protein"/>
    <property type="match status" value="1"/>
</dbReference>
<keyword evidence="2 4" id="KW-0479">Metal-binding</keyword>
<dbReference type="OrthoDB" id="19923at2759"/>
<evidence type="ECO:0000256" key="4">
    <source>
        <dbReference type="PROSITE-ProRule" id="PRU00125"/>
    </source>
</evidence>
<dbReference type="EMBL" id="ML004443">
    <property type="protein sequence ID" value="RKP31352.1"/>
    <property type="molecule type" value="Genomic_DNA"/>
</dbReference>
<dbReference type="GO" id="GO:0005096">
    <property type="term" value="F:GTPase activator activity"/>
    <property type="evidence" value="ECO:0007669"/>
    <property type="project" value="UniProtKB-KW"/>
</dbReference>
<keyword evidence="10" id="KW-1185">Reference proteome</keyword>
<dbReference type="CDD" id="cd09395">
    <property type="entry name" value="LIM2_Rga"/>
    <property type="match status" value="1"/>
</dbReference>
<reference evidence="10" key="1">
    <citation type="journal article" date="2018" name="Nat. Microbiol.">
        <title>Leveraging single-cell genomics to expand the fungal tree of life.</title>
        <authorList>
            <person name="Ahrendt S.R."/>
            <person name="Quandt C.A."/>
            <person name="Ciobanu D."/>
            <person name="Clum A."/>
            <person name="Salamov A."/>
            <person name="Andreopoulos B."/>
            <person name="Cheng J.F."/>
            <person name="Woyke T."/>
            <person name="Pelin A."/>
            <person name="Henrissat B."/>
            <person name="Reynolds N.K."/>
            <person name="Benny G.L."/>
            <person name="Smith M.E."/>
            <person name="James T.Y."/>
            <person name="Grigoriev I.V."/>
        </authorList>
    </citation>
    <scope>NUCLEOTIDE SEQUENCE [LARGE SCALE GENOMIC DNA]</scope>
    <source>
        <strain evidence="10">Baker2002</strain>
    </source>
</reference>
<gene>
    <name evidence="9" type="ORF">METBISCDRAFT_22526</name>
</gene>
<sequence length="1100" mass="119710">MAEVDLALPSQSCKKCDGAIYEGHAYDLGNDRWHIQCFKCFKCNKALGCNLNFLVLGNGCLVCSSCSYNCKQCGKKIDDLAVLTGDNAYCFSCFRCRVCKRKIEDLRYARTSKGLFCMSCHEDLLAKKKRELKRKQKEQLLLLRPATASTTAASSASLPSTSSLDSAMRKPPDAYSLGEHDLVPALGPPPDLSHAANLSSINKPLPPQPLSALASFSTLASLSTPSLNLAPSSTKTTFNAAVANITLSMLTVSGTHTPQTGLHESVSINSEIAAYSPDKRALYNIDPVKNDTDHLETIRKVRERLERRLERPSASGLGGAILDLIESFSGPTTPITAQIPLDALQLCENGSSNFCASPLGAALNLPLSRRARSPLGDDLAPGTHMYSNKSIMIISPSHFHNNEVHSANLVNLQTVLASEESVKKRSSISSPLAKVNRQARVVETLDDSSSSVLKDSGGYYLQSALTTPKKSTNIPGTVASAPPLLALPQLPNTPAGMNSSPSSVATARERLDPYEPKGIGLKSVELWKPTHTVKDASPAVANLEFTIPDSASDEELQKVSRSKSTRHKLLLWHKRSVSGGLSAGSLLSRLGSFRHKDDTEKGHLRHLLEGSINGQAFTTPLLPHSPSFGKSVYRELHNRSASETGYLTEADLAVESLPRTGLNQLEKRRQKLLADNMRLNSDRCRMTETISNLDQQISSEVDRLEALRAKISDLTSEKQRLKQENEALQERNNQLEAQILAHTRTQESEATPSPLTQAGNRASLCYEVNSDHLENLNAPDAVSEEAVETHKATRLKFWRRPKVSITSTGVNALASSHLSAHNAPNNILSNYSLSKMSLSTSSNSLYPSFNNSGNESNETVSAFKSLNSLLTKSRSTNILESFINGPGAGSEAPLLTSTIQKRAAYEGQKVPLIVTKCIEEVEKRGMDVEGIYRLSGGNSAVVAIENAFAALSGTDRKQLNKVSELLSGDINAVTSALKRYLRKLPDPLIPFALYSSYTKVGQNKGDTNERCQELQTRVILRLPAANKHAIYLIGKHLDHVNYYSSVNRMNFKNLSVVFAPTIARDPTGEREIADMGARNETTELLFANFATIFANYTSGP</sequence>
<protein>
    <submittedName>
        <fullName evidence="9">RhoGAP-domain-containing protein</fullName>
    </submittedName>
</protein>
<name>A0A4P9ZG27_9ASCO</name>
<feature type="region of interest" description="Disordered" evidence="6">
    <location>
        <begin position="152"/>
        <end position="173"/>
    </location>
</feature>
<dbReference type="SMART" id="SM00324">
    <property type="entry name" value="RhoGAP"/>
    <property type="match status" value="1"/>
</dbReference>
<evidence type="ECO:0000259" key="8">
    <source>
        <dbReference type="PROSITE" id="PS50238"/>
    </source>
</evidence>
<feature type="coiled-coil region" evidence="5">
    <location>
        <begin position="662"/>
        <end position="745"/>
    </location>
</feature>
<feature type="compositionally biased region" description="Low complexity" evidence="6">
    <location>
        <begin position="152"/>
        <end position="166"/>
    </location>
</feature>
<dbReference type="InterPro" id="IPR001781">
    <property type="entry name" value="Znf_LIM"/>
</dbReference>